<sequence length="1047" mass="113437">MRLFPVFALVACLVPGLSVSAEVFAPERHGLGGLAVREATLSTTTATETFSDTTAASVTNHAAAKSNLTTTSNATAPAPTTPASLNPNALPIQPTVTPALGIGGFLLLVTGAVLALIGIRNLRVQVFLSTAFLTGLGVTGAYLVAIFFTGITFGALAIVFKELTEGLCCLLGGFCSSMWLLSLKPGGLLTGTNAKSGFIGAISVGFYAMSFSHHTRPYGLIVSTGISGGTAVALGIDCFSRAGLKEFWLYIWAILGVVSQLRLWKVVRERRRREKEKRDDEQRKKEESEAELGRRLEEDNIQERKEWEAKYGDAKPASGKPEFAGDTKCRADEVDAMEKGDAYDSKSMANSSDCSYRCSDCREREANEDGVSDATGATEGAHDREQARTAKETSDKIQEECGSLPIKVFDGAAAAQMKDDKSSDMTAVIGSDTATIRSKRASGASCMPQGSRSNDLPLSQSREALVSVDDGTSSVHGTTDEGGNLDSACLIAQGESHRCTKDIPDSDEKPSVGDVGRQQAEPEQGPHDKQTHMPKNVNEATIQNDKEGHPMAASTTEPEKTEAKEGFDRDSHSLASEVALAVVNHGTPGQHSDAIVGQGKNDGLSSPPDEPPVEPVGEEGQLSACVFKSGDTGELNLEDHSCDRFQAGEPETPNLSPDGQDERSHGESRSPLASSQNENEKKREATRGKCKSPEPQPGIEPELTKESPKLNEETVKDLPKRTSRVVQTYRTNEWAKHLADAEAPELEPIKPIEEELPESSPEVEEAAVPVNILELLQTPLTAQPPPAVEPRVRDQPSRRDSHRISSGSQLHLYSHTDQPKKKIPQSPPPTAQPRFSNSYYMSTLIGNPAAIEQPQEDAETAKPQWKGPAPLIAVREDMMRNRLSSYSLSMDPFSRNNPGQPPTEGLRRSSTCRIRDEADDMPLSQRRAMLYQQTIPSPPPAHAPFSTSRRHQGHGPSPTNTSAAMAAWRECIQEDLKDKRNPLAKQNNPIIPPRQDRNPPSYSQSQRHSIHIGNAIAEGMQRGDMSELHREAMRRMQAKANKNVREA</sequence>
<gene>
    <name evidence="9" type="ORF">ASPCADRAFT_399015</name>
</gene>
<evidence type="ECO:0000256" key="2">
    <source>
        <dbReference type="ARBA" id="ARBA00022692"/>
    </source>
</evidence>
<feature type="compositionally biased region" description="Basic and acidic residues" evidence="5">
    <location>
        <begin position="702"/>
        <end position="720"/>
    </location>
</feature>
<comment type="subcellular location">
    <subcellularLocation>
        <location evidence="1">Membrane</location>
        <topology evidence="1">Multi-pass membrane protein</topology>
    </subcellularLocation>
</comment>
<feature type="region of interest" description="Disordered" evidence="5">
    <location>
        <begin position="978"/>
        <end position="1012"/>
    </location>
</feature>
<feature type="compositionally biased region" description="Basic and acidic residues" evidence="5">
    <location>
        <begin position="380"/>
        <end position="397"/>
    </location>
</feature>
<dbReference type="PANTHER" id="PTHR39469:SF1">
    <property type="entry name" value="DUF4203 DOMAIN-CONTAINING PROTEIN"/>
    <property type="match status" value="1"/>
</dbReference>
<feature type="chain" id="PRO_5012028828" description="TM7S3/TM198-like domain-containing protein" evidence="7">
    <location>
        <begin position="21"/>
        <end position="1047"/>
    </location>
</feature>
<feature type="region of interest" description="Disordered" evidence="5">
    <location>
        <begin position="272"/>
        <end position="299"/>
    </location>
</feature>
<feature type="region of interest" description="Disordered" evidence="5">
    <location>
        <begin position="777"/>
        <end position="836"/>
    </location>
</feature>
<dbReference type="VEuPathDB" id="FungiDB:ASPCADRAFT_399015"/>
<feature type="transmembrane region" description="Helical" evidence="6">
    <location>
        <begin position="131"/>
        <end position="157"/>
    </location>
</feature>
<dbReference type="STRING" id="602072.A0A1R3RE25"/>
<feature type="region of interest" description="Disordered" evidence="5">
    <location>
        <begin position="934"/>
        <end position="962"/>
    </location>
</feature>
<reference evidence="10" key="1">
    <citation type="journal article" date="2017" name="Genome Biol.">
        <title>Comparative genomics reveals high biological diversity and specific adaptations in the industrially and medically important fungal genus Aspergillus.</title>
        <authorList>
            <person name="de Vries R.P."/>
            <person name="Riley R."/>
            <person name="Wiebenga A."/>
            <person name="Aguilar-Osorio G."/>
            <person name="Amillis S."/>
            <person name="Uchima C.A."/>
            <person name="Anderluh G."/>
            <person name="Asadollahi M."/>
            <person name="Askin M."/>
            <person name="Barry K."/>
            <person name="Battaglia E."/>
            <person name="Bayram O."/>
            <person name="Benocci T."/>
            <person name="Braus-Stromeyer S.A."/>
            <person name="Caldana C."/>
            <person name="Canovas D."/>
            <person name="Cerqueira G.C."/>
            <person name="Chen F."/>
            <person name="Chen W."/>
            <person name="Choi C."/>
            <person name="Clum A."/>
            <person name="Dos Santos R.A."/>
            <person name="Damasio A.R."/>
            <person name="Diallinas G."/>
            <person name="Emri T."/>
            <person name="Fekete E."/>
            <person name="Flipphi M."/>
            <person name="Freyberg S."/>
            <person name="Gallo A."/>
            <person name="Gournas C."/>
            <person name="Habgood R."/>
            <person name="Hainaut M."/>
            <person name="Harispe M.L."/>
            <person name="Henrissat B."/>
            <person name="Hilden K.S."/>
            <person name="Hope R."/>
            <person name="Hossain A."/>
            <person name="Karabika E."/>
            <person name="Karaffa L."/>
            <person name="Karanyi Z."/>
            <person name="Krasevec N."/>
            <person name="Kuo A."/>
            <person name="Kusch H."/>
            <person name="LaButti K."/>
            <person name="Lagendijk E.L."/>
            <person name="Lapidus A."/>
            <person name="Levasseur A."/>
            <person name="Lindquist E."/>
            <person name="Lipzen A."/>
            <person name="Logrieco A.F."/>
            <person name="MacCabe A."/>
            <person name="Maekelae M.R."/>
            <person name="Malavazi I."/>
            <person name="Melin P."/>
            <person name="Meyer V."/>
            <person name="Mielnichuk N."/>
            <person name="Miskei M."/>
            <person name="Molnar A.P."/>
            <person name="Mule G."/>
            <person name="Ngan C.Y."/>
            <person name="Orejas M."/>
            <person name="Orosz E."/>
            <person name="Ouedraogo J.P."/>
            <person name="Overkamp K.M."/>
            <person name="Park H.-S."/>
            <person name="Perrone G."/>
            <person name="Piumi F."/>
            <person name="Punt P.J."/>
            <person name="Ram A.F."/>
            <person name="Ramon A."/>
            <person name="Rauscher S."/>
            <person name="Record E."/>
            <person name="Riano-Pachon D.M."/>
            <person name="Robert V."/>
            <person name="Roehrig J."/>
            <person name="Ruller R."/>
            <person name="Salamov A."/>
            <person name="Salih N.S."/>
            <person name="Samson R.A."/>
            <person name="Sandor E."/>
            <person name="Sanguinetti M."/>
            <person name="Schuetze T."/>
            <person name="Sepcic K."/>
            <person name="Shelest E."/>
            <person name="Sherlock G."/>
            <person name="Sophianopoulou V."/>
            <person name="Squina F.M."/>
            <person name="Sun H."/>
            <person name="Susca A."/>
            <person name="Todd R.B."/>
            <person name="Tsang A."/>
            <person name="Unkles S.E."/>
            <person name="van de Wiele N."/>
            <person name="van Rossen-Uffink D."/>
            <person name="Oliveira J.V."/>
            <person name="Vesth T.C."/>
            <person name="Visser J."/>
            <person name="Yu J.-H."/>
            <person name="Zhou M."/>
            <person name="Andersen M.R."/>
            <person name="Archer D.B."/>
            <person name="Baker S.E."/>
            <person name="Benoit I."/>
            <person name="Brakhage A.A."/>
            <person name="Braus G.H."/>
            <person name="Fischer R."/>
            <person name="Frisvad J.C."/>
            <person name="Goldman G.H."/>
            <person name="Houbraken J."/>
            <person name="Oakley B."/>
            <person name="Pocsi I."/>
            <person name="Scazzocchio C."/>
            <person name="Seiboth B."/>
            <person name="vanKuyk P.A."/>
            <person name="Wortman J."/>
            <person name="Dyer P.S."/>
            <person name="Grigoriev I.V."/>
        </authorList>
    </citation>
    <scope>NUCLEOTIDE SEQUENCE [LARGE SCALE GENOMIC DNA]</scope>
    <source>
        <strain evidence="10">ITEM 5010</strain>
    </source>
</reference>
<proteinExistence type="predicted"/>
<feature type="compositionally biased region" description="Basic and acidic residues" evidence="5">
    <location>
        <begin position="790"/>
        <end position="803"/>
    </location>
</feature>
<evidence type="ECO:0000256" key="5">
    <source>
        <dbReference type="SAM" id="MobiDB-lite"/>
    </source>
</evidence>
<feature type="transmembrane region" description="Helical" evidence="6">
    <location>
        <begin position="163"/>
        <end position="181"/>
    </location>
</feature>
<dbReference type="EMBL" id="KV907506">
    <property type="protein sequence ID" value="OOF92736.1"/>
    <property type="molecule type" value="Genomic_DNA"/>
</dbReference>
<keyword evidence="10" id="KW-1185">Reference proteome</keyword>
<feature type="compositionally biased region" description="Basic and acidic residues" evidence="5">
    <location>
        <begin position="276"/>
        <end position="299"/>
    </location>
</feature>
<evidence type="ECO:0000256" key="1">
    <source>
        <dbReference type="ARBA" id="ARBA00004141"/>
    </source>
</evidence>
<feature type="domain" description="TM7S3/TM198-like" evidence="8">
    <location>
        <begin position="104"/>
        <end position="249"/>
    </location>
</feature>
<dbReference type="AlphaFoldDB" id="A0A1R3RE25"/>
<dbReference type="Pfam" id="PF13886">
    <property type="entry name" value="TM7S3_TM198"/>
    <property type="match status" value="1"/>
</dbReference>
<feature type="compositionally biased region" description="Basic and acidic residues" evidence="5">
    <location>
        <begin position="495"/>
        <end position="511"/>
    </location>
</feature>
<feature type="transmembrane region" description="Helical" evidence="6">
    <location>
        <begin position="247"/>
        <end position="264"/>
    </location>
</feature>
<keyword evidence="3 6" id="KW-1133">Transmembrane helix</keyword>
<evidence type="ECO:0000256" key="6">
    <source>
        <dbReference type="SAM" id="Phobius"/>
    </source>
</evidence>
<evidence type="ECO:0000313" key="10">
    <source>
        <dbReference type="Proteomes" id="UP000188318"/>
    </source>
</evidence>
<evidence type="ECO:0000259" key="8">
    <source>
        <dbReference type="Pfam" id="PF13886"/>
    </source>
</evidence>
<protein>
    <recommendedName>
        <fullName evidence="8">TM7S3/TM198-like domain-containing protein</fullName>
    </recommendedName>
</protein>
<dbReference type="InterPro" id="IPR025256">
    <property type="entry name" value="TM7S3/TM198-like_dom"/>
</dbReference>
<dbReference type="GO" id="GO:0016020">
    <property type="term" value="C:membrane"/>
    <property type="evidence" value="ECO:0007669"/>
    <property type="project" value="UniProtKB-SubCell"/>
</dbReference>
<evidence type="ECO:0000256" key="3">
    <source>
        <dbReference type="ARBA" id="ARBA00022989"/>
    </source>
</evidence>
<feature type="compositionally biased region" description="Polar residues" evidence="5">
    <location>
        <begin position="998"/>
        <end position="1007"/>
    </location>
</feature>
<evidence type="ECO:0000256" key="7">
    <source>
        <dbReference type="SAM" id="SignalP"/>
    </source>
</evidence>
<organism evidence="9 10">
    <name type="scientific">Aspergillus carbonarius (strain ITEM 5010)</name>
    <dbReference type="NCBI Taxonomy" id="602072"/>
    <lineage>
        <taxon>Eukaryota</taxon>
        <taxon>Fungi</taxon>
        <taxon>Dikarya</taxon>
        <taxon>Ascomycota</taxon>
        <taxon>Pezizomycotina</taxon>
        <taxon>Eurotiomycetes</taxon>
        <taxon>Eurotiomycetidae</taxon>
        <taxon>Eurotiales</taxon>
        <taxon>Aspergillaceae</taxon>
        <taxon>Aspergillus</taxon>
        <taxon>Aspergillus subgen. Circumdati</taxon>
    </lineage>
</organism>
<feature type="compositionally biased region" description="Acidic residues" evidence="5">
    <location>
        <begin position="754"/>
        <end position="765"/>
    </location>
</feature>
<feature type="region of interest" description="Disordered" evidence="5">
    <location>
        <begin position="438"/>
        <end position="724"/>
    </location>
</feature>
<dbReference type="OrthoDB" id="5377273at2759"/>
<feature type="transmembrane region" description="Helical" evidence="6">
    <location>
        <begin position="193"/>
        <end position="212"/>
    </location>
</feature>
<feature type="compositionally biased region" description="Basic and acidic residues" evidence="5">
    <location>
        <begin position="557"/>
        <end position="572"/>
    </location>
</feature>
<feature type="region of interest" description="Disordered" evidence="5">
    <location>
        <begin position="889"/>
        <end position="909"/>
    </location>
</feature>
<accession>A0A1R3RE25</accession>
<dbReference type="PANTHER" id="PTHR39469">
    <property type="entry name" value="CHROMOSOME 1, WHOLE GENOME SHOTGUN SEQUENCE"/>
    <property type="match status" value="1"/>
</dbReference>
<keyword evidence="4 6" id="KW-0472">Membrane</keyword>
<dbReference type="Proteomes" id="UP000188318">
    <property type="component" value="Unassembled WGS sequence"/>
</dbReference>
<name>A0A1R3RE25_ASPC5</name>
<dbReference type="OMA" id="VQSYRTN"/>
<feature type="compositionally biased region" description="Basic and acidic residues" evidence="5">
    <location>
        <begin position="678"/>
        <end position="687"/>
    </location>
</feature>
<evidence type="ECO:0000313" key="9">
    <source>
        <dbReference type="EMBL" id="OOF92736.1"/>
    </source>
</evidence>
<evidence type="ECO:0000256" key="4">
    <source>
        <dbReference type="ARBA" id="ARBA00023136"/>
    </source>
</evidence>
<keyword evidence="2 6" id="KW-0812">Transmembrane</keyword>
<feature type="region of interest" description="Disordered" evidence="5">
    <location>
        <begin position="745"/>
        <end position="765"/>
    </location>
</feature>
<feature type="transmembrane region" description="Helical" evidence="6">
    <location>
        <begin position="218"/>
        <end position="240"/>
    </location>
</feature>
<feature type="compositionally biased region" description="Polar residues" evidence="5">
    <location>
        <begin position="889"/>
        <end position="898"/>
    </location>
</feature>
<feature type="region of interest" description="Disordered" evidence="5">
    <location>
        <begin position="365"/>
        <end position="397"/>
    </location>
</feature>
<feature type="transmembrane region" description="Helical" evidence="6">
    <location>
        <begin position="99"/>
        <end position="119"/>
    </location>
</feature>
<feature type="signal peptide" evidence="7">
    <location>
        <begin position="1"/>
        <end position="20"/>
    </location>
</feature>
<keyword evidence="7" id="KW-0732">Signal</keyword>
<feature type="compositionally biased region" description="Polar residues" evidence="5">
    <location>
        <begin position="448"/>
        <end position="462"/>
    </location>
</feature>